<gene>
    <name evidence="1" type="ORF">CUR178_00699</name>
</gene>
<evidence type="ECO:0000313" key="2">
    <source>
        <dbReference type="Proteomes" id="UP000674179"/>
    </source>
</evidence>
<dbReference type="PANTHER" id="PTHR10855:SF1">
    <property type="entry name" value="26S PROTEASOME NON-ATPASE REGULATORY SUBUNIT 12"/>
    <property type="match status" value="1"/>
</dbReference>
<proteinExistence type="predicted"/>
<dbReference type="GO" id="GO:0008541">
    <property type="term" value="C:proteasome regulatory particle, lid subcomplex"/>
    <property type="evidence" value="ECO:0007669"/>
    <property type="project" value="TreeGrafter"/>
</dbReference>
<sequence length="400" mass="43271">MMSEASSAFAWATVDAALARGDASGAAATALEGLHAARFDGRQQFFTQLFSVLLPRARAAETADCVAEACEALWRMPEFRSNQSSASSLTGEALLLAVSLATAYATADKLEKGIALDTEVMQSSAFFTHDGLTPLDRLACVTRVLRASRVLANPHHTDSAVQKGMSLYHSIAGRPRSPIGDGEAQRHHLAIVCDYLLELGLYRQARHDFLRAFQSFLALHESSKEAAALERAALCALCIRASEAERQAALGSVTQRRNAALLLPSLHKYVQVAFTGQLFSASDMERVLAAAGSYLSPSVLQDALRAHNIIVLAKTFECVHWRSLCVHMDDERITEGELYELIVSLVRSQRVSAAIHQDTGFIEFAHSAKEHAQITDADAFNLIAAAAAAIGKTRPELLLV</sequence>
<dbReference type="EMBL" id="JAFHKP010000036">
    <property type="protein sequence ID" value="KAG5465984.1"/>
    <property type="molecule type" value="Genomic_DNA"/>
</dbReference>
<dbReference type="KEGG" id="lenr:94167990"/>
<evidence type="ECO:0000313" key="1">
    <source>
        <dbReference type="EMBL" id="KAG5465984.1"/>
    </source>
</evidence>
<accession>A0A836G5Y3</accession>
<dbReference type="OrthoDB" id="272244at2759"/>
<dbReference type="RefSeq" id="XP_067688583.1">
    <property type="nucleotide sequence ID" value="XM_067832480.1"/>
</dbReference>
<keyword evidence="2" id="KW-1185">Reference proteome</keyword>
<organism evidence="1 2">
    <name type="scientific">Leishmania enriettii</name>
    <dbReference type="NCBI Taxonomy" id="5663"/>
    <lineage>
        <taxon>Eukaryota</taxon>
        <taxon>Discoba</taxon>
        <taxon>Euglenozoa</taxon>
        <taxon>Kinetoplastea</taxon>
        <taxon>Metakinetoplastina</taxon>
        <taxon>Trypanosomatida</taxon>
        <taxon>Trypanosomatidae</taxon>
        <taxon>Leishmaniinae</taxon>
        <taxon>Leishmania</taxon>
    </lineage>
</organism>
<name>A0A836G5Y3_LEIEN</name>
<dbReference type="InterPro" id="IPR040134">
    <property type="entry name" value="PSMD12/CSN4"/>
</dbReference>
<evidence type="ECO:0008006" key="3">
    <source>
        <dbReference type="Google" id="ProtNLM"/>
    </source>
</evidence>
<reference evidence="1 2" key="1">
    <citation type="submission" date="2021-02" db="EMBL/GenBank/DDBJ databases">
        <title>Leishmania (Mundinia) enrietti genome sequencing and assembly.</title>
        <authorList>
            <person name="Almutairi H."/>
            <person name="Gatherer D."/>
        </authorList>
    </citation>
    <scope>NUCLEOTIDE SEQUENCE [LARGE SCALE GENOMIC DNA]</scope>
    <source>
        <strain evidence="1">CUR178</strain>
    </source>
</reference>
<dbReference type="AlphaFoldDB" id="A0A836G5Y3"/>
<dbReference type="PANTHER" id="PTHR10855">
    <property type="entry name" value="26S PROTEASOME NON-ATPASE REGULATORY SUBUNIT 12/COP9 SIGNALOSOME COMPLEX SUBUNIT 4"/>
    <property type="match status" value="1"/>
</dbReference>
<protein>
    <recommendedName>
        <fullName evidence="3">COP9 signalosome complex subunit 4</fullName>
    </recommendedName>
</protein>
<dbReference type="Proteomes" id="UP000674179">
    <property type="component" value="Chromosome 36"/>
</dbReference>
<comment type="caution">
    <text evidence="1">The sequence shown here is derived from an EMBL/GenBank/DDBJ whole genome shotgun (WGS) entry which is preliminary data.</text>
</comment>
<dbReference type="GeneID" id="94167990"/>
<dbReference type="GO" id="GO:0005737">
    <property type="term" value="C:cytoplasm"/>
    <property type="evidence" value="ECO:0007669"/>
    <property type="project" value="TreeGrafter"/>
</dbReference>